<dbReference type="InterPro" id="IPR004263">
    <property type="entry name" value="Exostosin"/>
</dbReference>
<keyword evidence="3" id="KW-1185">Reference proteome</keyword>
<sequence length="340" mass="39330">MRPRLIAAQPARIQAKPMRVAIISLSEKGRQDGPALRNLHAVSTPRTHELVDNPDDAELVIFTDLAPDAHYRSLRAHPLPRRRPADCFTVYHWHEPYGLLPGLYTETPRLRIGSRRHRAGLYWPERHTNPLVSTHLPLPEKDRPWLFSFLGRDSHPVRARVFSLPPGHGGKRALIEDTGRYDHWKTTGEARDAALQNYVDSARDSYFGLCPRGLRKPSIRLFEMMQLGVCPVVLADGYVFPTGPRWEDFCLIIKERDAGRLWEILTGREAEAIERGRLAREEWERWFAVERQFNYIVGQLAAIRARPRAWPEGWLRGARMQARIWTTDTLARLDRLRARL</sequence>
<reference evidence="2 3" key="1">
    <citation type="submission" date="2016-01" db="EMBL/GenBank/DDBJ databases">
        <title>High potential of lignocellulose degradation of a new Verrucomicrobia species.</title>
        <authorList>
            <person name="Wang Y."/>
            <person name="Shi Y."/>
            <person name="Qiu Z."/>
            <person name="Liu S."/>
            <person name="Yang H."/>
        </authorList>
    </citation>
    <scope>NUCLEOTIDE SEQUENCE [LARGE SCALE GENOMIC DNA]</scope>
    <source>
        <strain evidence="2 3">TSB47</strain>
    </source>
</reference>
<dbReference type="InterPro" id="IPR040911">
    <property type="entry name" value="Exostosin_GT47"/>
</dbReference>
<gene>
    <name evidence="2" type="ORF">AW736_14630</name>
</gene>
<evidence type="ECO:0000313" key="3">
    <source>
        <dbReference type="Proteomes" id="UP000078486"/>
    </source>
</evidence>
<dbReference type="Pfam" id="PF03016">
    <property type="entry name" value="Exostosin_GT47"/>
    <property type="match status" value="1"/>
</dbReference>
<dbReference type="EMBL" id="LRRQ01000103">
    <property type="protein sequence ID" value="OAM89186.1"/>
    <property type="molecule type" value="Genomic_DNA"/>
</dbReference>
<evidence type="ECO:0000313" key="2">
    <source>
        <dbReference type="EMBL" id="OAM89186.1"/>
    </source>
</evidence>
<feature type="domain" description="Exostosin GT47" evidence="1">
    <location>
        <begin position="125"/>
        <end position="265"/>
    </location>
</feature>
<dbReference type="GO" id="GO:0016757">
    <property type="term" value="F:glycosyltransferase activity"/>
    <property type="evidence" value="ECO:0007669"/>
    <property type="project" value="InterPro"/>
</dbReference>
<dbReference type="PANTHER" id="PTHR11062">
    <property type="entry name" value="EXOSTOSIN HEPARAN SULFATE GLYCOSYLTRANSFERASE -RELATED"/>
    <property type="match status" value="1"/>
</dbReference>
<dbReference type="AlphaFoldDB" id="A0A178IJA4"/>
<proteinExistence type="predicted"/>
<protein>
    <recommendedName>
        <fullName evidence="1">Exostosin GT47 domain-containing protein</fullName>
    </recommendedName>
</protein>
<dbReference type="STRING" id="1184151.AW736_14630"/>
<comment type="caution">
    <text evidence="2">The sequence shown here is derived from an EMBL/GenBank/DDBJ whole genome shotgun (WGS) entry which is preliminary data.</text>
</comment>
<dbReference type="Proteomes" id="UP000078486">
    <property type="component" value="Unassembled WGS sequence"/>
</dbReference>
<organism evidence="2 3">
    <name type="scientific">Termitidicoccus mucosus</name>
    <dbReference type="NCBI Taxonomy" id="1184151"/>
    <lineage>
        <taxon>Bacteria</taxon>
        <taxon>Pseudomonadati</taxon>
        <taxon>Verrucomicrobiota</taxon>
        <taxon>Opitutia</taxon>
        <taxon>Opitutales</taxon>
        <taxon>Opitutaceae</taxon>
        <taxon>Termitidicoccus</taxon>
    </lineage>
</organism>
<accession>A0A178IJA4</accession>
<evidence type="ECO:0000259" key="1">
    <source>
        <dbReference type="Pfam" id="PF03016"/>
    </source>
</evidence>
<name>A0A178IJA4_9BACT</name>